<dbReference type="SMART" id="SM00360">
    <property type="entry name" value="RRM"/>
    <property type="match status" value="1"/>
</dbReference>
<feature type="domain" description="RRM" evidence="4">
    <location>
        <begin position="155"/>
        <end position="235"/>
    </location>
</feature>
<dbReference type="PANTHER" id="PTHR23236">
    <property type="entry name" value="EUKARYOTIC TRANSLATION INITIATION FACTOR 4B/4H"/>
    <property type="match status" value="1"/>
</dbReference>
<evidence type="ECO:0000256" key="1">
    <source>
        <dbReference type="ARBA" id="ARBA00022884"/>
    </source>
</evidence>
<organism evidence="5 6">
    <name type="scientific">Arabidopsis thaliana</name>
    <name type="common">Mouse-ear cress</name>
    <dbReference type="NCBI Taxonomy" id="3702"/>
    <lineage>
        <taxon>Eukaryota</taxon>
        <taxon>Viridiplantae</taxon>
        <taxon>Streptophyta</taxon>
        <taxon>Embryophyta</taxon>
        <taxon>Tracheophyta</taxon>
        <taxon>Spermatophyta</taxon>
        <taxon>Magnoliopsida</taxon>
        <taxon>eudicotyledons</taxon>
        <taxon>Gunneridae</taxon>
        <taxon>Pentapetalae</taxon>
        <taxon>rosids</taxon>
        <taxon>malvids</taxon>
        <taxon>Brassicales</taxon>
        <taxon>Brassicaceae</taxon>
        <taxon>Camelineae</taxon>
        <taxon>Arabidopsis</taxon>
    </lineage>
</organism>
<evidence type="ECO:0000256" key="3">
    <source>
        <dbReference type="SAM" id="MobiDB-lite"/>
    </source>
</evidence>
<dbReference type="Gene3D" id="3.30.70.330">
    <property type="match status" value="1"/>
</dbReference>
<dbReference type="InterPro" id="IPR012677">
    <property type="entry name" value="Nucleotide-bd_a/b_plait_sf"/>
</dbReference>
<feature type="compositionally biased region" description="Basic and acidic residues" evidence="3">
    <location>
        <begin position="24"/>
        <end position="39"/>
    </location>
</feature>
<accession>A0A654FME4</accession>
<feature type="region of interest" description="Disordered" evidence="3">
    <location>
        <begin position="1"/>
        <end position="39"/>
    </location>
</feature>
<dbReference type="SUPFAM" id="SSF54928">
    <property type="entry name" value="RNA-binding domain, RBD"/>
    <property type="match status" value="1"/>
</dbReference>
<evidence type="ECO:0000256" key="2">
    <source>
        <dbReference type="PROSITE-ProRule" id="PRU00176"/>
    </source>
</evidence>
<feature type="region of interest" description="Disordered" evidence="3">
    <location>
        <begin position="109"/>
        <end position="137"/>
    </location>
</feature>
<dbReference type="Pfam" id="PF00076">
    <property type="entry name" value="RRM_1"/>
    <property type="match status" value="1"/>
</dbReference>
<evidence type="ECO:0000313" key="5">
    <source>
        <dbReference type="EMBL" id="VYS62038.1"/>
    </source>
</evidence>
<dbReference type="PANTHER" id="PTHR23236:SF110">
    <property type="entry name" value="RNA-BINDING (RRM_RBD_RNP MOTIFS) FAMILY PROTEIN"/>
    <property type="match status" value="1"/>
</dbReference>
<dbReference type="InterPro" id="IPR000504">
    <property type="entry name" value="RRM_dom"/>
</dbReference>
<proteinExistence type="predicted"/>
<keyword evidence="1 2" id="KW-0694">RNA-binding</keyword>
<protein>
    <recommendedName>
        <fullName evidence="4">RRM domain-containing protein</fullName>
    </recommendedName>
</protein>
<dbReference type="AlphaFoldDB" id="A0A654FME4"/>
<feature type="compositionally biased region" description="Basic and acidic residues" evidence="3">
    <location>
        <begin position="115"/>
        <end position="131"/>
    </location>
</feature>
<dbReference type="EMBL" id="CACRSJ010000109">
    <property type="protein sequence ID" value="VYS62038.1"/>
    <property type="molecule type" value="Genomic_DNA"/>
</dbReference>
<gene>
    <name evidence="5" type="ORF">AN1_LOCUS17466</name>
</gene>
<dbReference type="ExpressionAtlas" id="A0A654FME4">
    <property type="expression patterns" value="baseline and differential"/>
</dbReference>
<dbReference type="PROSITE" id="PS50102">
    <property type="entry name" value="RRM"/>
    <property type="match status" value="1"/>
</dbReference>
<dbReference type="GO" id="GO:0003723">
    <property type="term" value="F:RNA binding"/>
    <property type="evidence" value="ECO:0007669"/>
    <property type="project" value="UniProtKB-UniRule"/>
</dbReference>
<dbReference type="Proteomes" id="UP000426265">
    <property type="component" value="Unassembled WGS sequence"/>
</dbReference>
<sequence>MDKSSKKSTTKDEATPAVIKPTKPLKEGKREPEDDLETKVNLKKQKKNFENKETMEGYTSFLQMIEAKVDLLTSKVDSLTSKVDLLVSVKGVSETKNLDAADKNGSLTAKAESIASKDESKDNSHDEKKLDLPTSISYSADKDSNEVVTERGSFQTIYVEGFGSSFSEDDDIKSALSKHFSVCGEITRVFVPRNPSTGAIKGFAYIDLKEGAKKALELSGSKMTGKELVVKTVPLPMRDSNPGYSGRYPGFGGRFRGRFGFVGGIFGGGHCGGYGRCGRC</sequence>
<evidence type="ECO:0000259" key="4">
    <source>
        <dbReference type="PROSITE" id="PS50102"/>
    </source>
</evidence>
<dbReference type="InterPro" id="IPR035979">
    <property type="entry name" value="RBD_domain_sf"/>
</dbReference>
<feature type="compositionally biased region" description="Basic and acidic residues" evidence="3">
    <location>
        <begin position="1"/>
        <end position="14"/>
    </location>
</feature>
<reference evidence="5 6" key="1">
    <citation type="submission" date="2019-11" db="EMBL/GenBank/DDBJ databases">
        <authorList>
            <person name="Jiao W.-B."/>
            <person name="Schneeberger K."/>
        </authorList>
    </citation>
    <scope>NUCLEOTIDE SEQUENCE [LARGE SCALE GENOMIC DNA]</scope>
    <source>
        <strain evidence="6">cv. An-1</strain>
    </source>
</reference>
<name>A0A654FME4_ARATH</name>
<evidence type="ECO:0000313" key="6">
    <source>
        <dbReference type="Proteomes" id="UP000426265"/>
    </source>
</evidence>